<dbReference type="Proteomes" id="UP000005566">
    <property type="component" value="Unassembled WGS sequence"/>
</dbReference>
<evidence type="ECO:0000313" key="3">
    <source>
        <dbReference type="Proteomes" id="UP000005566"/>
    </source>
</evidence>
<name>H7FLF2_FLAFP</name>
<evidence type="ECO:0000313" key="2">
    <source>
        <dbReference type="EMBL" id="EIA10667.1"/>
    </source>
</evidence>
<comment type="caution">
    <text evidence="2">The sequence shown here is derived from an EMBL/GenBank/DDBJ whole genome shotgun (WGS) entry which is preliminary data.</text>
</comment>
<proteinExistence type="predicted"/>
<protein>
    <submittedName>
        <fullName evidence="2">Uncharacterized protein</fullName>
    </submittedName>
</protein>
<dbReference type="STRING" id="1086011.HJ01_00001"/>
<reference evidence="2 3" key="1">
    <citation type="journal article" date="2014" name="Acta Crystallogr. D">
        <title>Structure-based characterization and antifreeze properties of a hyperactive ice-binding protein from the Antarctic bacterium Flavobacterium frigoris PS1.</title>
        <authorList>
            <person name="Do H."/>
            <person name="Kim S.J."/>
            <person name="Kim H.J."/>
            <person name="Lee J.H."/>
        </authorList>
    </citation>
    <scope>NUCLEOTIDE SEQUENCE [LARGE SCALE GENOMIC DNA]</scope>
    <source>
        <strain evidence="2 3">PS1</strain>
    </source>
</reference>
<sequence length="70" mass="7189">MLDIVCATTPSTENSNNSAPPTAEKVTGVPKHSNSEGLLDGETSIVTRLGALYTDATTGTLVLTSLPCLL</sequence>
<organism evidence="2 3">
    <name type="scientific">Flavobacterium frigoris (strain PS1)</name>
    <dbReference type="NCBI Taxonomy" id="1086011"/>
    <lineage>
        <taxon>Bacteria</taxon>
        <taxon>Pseudomonadati</taxon>
        <taxon>Bacteroidota</taxon>
        <taxon>Flavobacteriia</taxon>
        <taxon>Flavobacteriales</taxon>
        <taxon>Flavobacteriaceae</taxon>
        <taxon>Flavobacterium</taxon>
    </lineage>
</organism>
<feature type="region of interest" description="Disordered" evidence="1">
    <location>
        <begin position="1"/>
        <end position="38"/>
    </location>
</feature>
<feature type="compositionally biased region" description="Polar residues" evidence="1">
    <location>
        <begin position="8"/>
        <end position="20"/>
    </location>
</feature>
<accession>H7FLF2</accession>
<dbReference type="AlphaFoldDB" id="H7FLF2"/>
<dbReference type="EMBL" id="AHKF01000001">
    <property type="protein sequence ID" value="EIA10667.1"/>
    <property type="molecule type" value="Genomic_DNA"/>
</dbReference>
<keyword evidence="3" id="KW-1185">Reference proteome</keyword>
<evidence type="ECO:0000256" key="1">
    <source>
        <dbReference type="SAM" id="MobiDB-lite"/>
    </source>
</evidence>
<gene>
    <name evidence="2" type="ORF">HJ01_00001</name>
</gene>